<accession>A0ABR1F266</accession>
<protein>
    <submittedName>
        <fullName evidence="2">Uncharacterized protein</fullName>
    </submittedName>
</protein>
<comment type="caution">
    <text evidence="2">The sequence shown here is derived from an EMBL/GenBank/DDBJ whole genome shotgun (WGS) entry which is preliminary data.</text>
</comment>
<dbReference type="RefSeq" id="XP_064766973.1">
    <property type="nucleotide sequence ID" value="XM_064913284.1"/>
</dbReference>
<feature type="region of interest" description="Disordered" evidence="1">
    <location>
        <begin position="25"/>
        <end position="65"/>
    </location>
</feature>
<feature type="compositionally biased region" description="Acidic residues" evidence="1">
    <location>
        <begin position="108"/>
        <end position="127"/>
    </location>
</feature>
<dbReference type="Proteomes" id="UP001498771">
    <property type="component" value="Unassembled WGS sequence"/>
</dbReference>
<organism evidence="2 3">
    <name type="scientific">Myxozyma melibiosi</name>
    <dbReference type="NCBI Taxonomy" id="54550"/>
    <lineage>
        <taxon>Eukaryota</taxon>
        <taxon>Fungi</taxon>
        <taxon>Dikarya</taxon>
        <taxon>Ascomycota</taxon>
        <taxon>Saccharomycotina</taxon>
        <taxon>Lipomycetes</taxon>
        <taxon>Lipomycetales</taxon>
        <taxon>Lipomycetaceae</taxon>
        <taxon>Myxozyma</taxon>
    </lineage>
</organism>
<proteinExistence type="predicted"/>
<feature type="non-terminal residue" evidence="2">
    <location>
        <position position="434"/>
    </location>
</feature>
<gene>
    <name evidence="2" type="ORF">BZA70DRAFT_282467</name>
</gene>
<dbReference type="EMBL" id="JBBJBU010000010">
    <property type="protein sequence ID" value="KAK7203940.1"/>
    <property type="molecule type" value="Genomic_DNA"/>
</dbReference>
<evidence type="ECO:0000313" key="2">
    <source>
        <dbReference type="EMBL" id="KAK7203940.1"/>
    </source>
</evidence>
<evidence type="ECO:0000256" key="1">
    <source>
        <dbReference type="SAM" id="MobiDB-lite"/>
    </source>
</evidence>
<name>A0ABR1F266_9ASCO</name>
<feature type="region of interest" description="Disordered" evidence="1">
    <location>
        <begin position="100"/>
        <end position="129"/>
    </location>
</feature>
<dbReference type="GeneID" id="90038796"/>
<reference evidence="2 3" key="1">
    <citation type="submission" date="2024-03" db="EMBL/GenBank/DDBJ databases">
        <title>Genome-scale model development and genomic sequencing of the oleaginous clade Lipomyces.</title>
        <authorList>
            <consortium name="Lawrence Berkeley National Laboratory"/>
            <person name="Czajka J.J."/>
            <person name="Han Y."/>
            <person name="Kim J."/>
            <person name="Mondo S.J."/>
            <person name="Hofstad B.A."/>
            <person name="Robles A."/>
            <person name="Haridas S."/>
            <person name="Riley R."/>
            <person name="LaButti K."/>
            <person name="Pangilinan J."/>
            <person name="Andreopoulos W."/>
            <person name="Lipzen A."/>
            <person name="Yan J."/>
            <person name="Wang M."/>
            <person name="Ng V."/>
            <person name="Grigoriev I.V."/>
            <person name="Spatafora J.W."/>
            <person name="Magnuson J.K."/>
            <person name="Baker S.E."/>
            <person name="Pomraning K.R."/>
        </authorList>
    </citation>
    <scope>NUCLEOTIDE SEQUENCE [LARGE SCALE GENOMIC DNA]</scope>
    <source>
        <strain evidence="2 3">Phaff 52-87</strain>
    </source>
</reference>
<evidence type="ECO:0000313" key="3">
    <source>
        <dbReference type="Proteomes" id="UP001498771"/>
    </source>
</evidence>
<feature type="compositionally biased region" description="Basic and acidic residues" evidence="1">
    <location>
        <begin position="25"/>
        <end position="41"/>
    </location>
</feature>
<keyword evidence="3" id="KW-1185">Reference proteome</keyword>
<sequence>MFSDAERQIIMDAEEAAMRAVQDMRYRDRGRADREMQMADHDSEDDEEERPPRRQAAASGPGDVQEKFFKRLFPGQLRTVRDQSEMVATAWNDLKQPRRRPARFNDYSDSDEDYYGEEFNSDDEEEAEHERPDGVLLRYHYGCWWDYPPALAKHIYDSFQEHPRIYERWDRNRVDPNGLALRLGVTIMTEPMISWVMRYERERSEVARRKLYPSADIYAKYIETVSAEAARMRATTPDRLLKVESDYPDEVLCDPLIKISDVKAAVRVERKSQVRSAMAEMLSIFARRPNRKEARHRGIWWNDLIDVNLSTDDVYGEFEDFEQDEAYAWPRYPEEVKQAFGEPVEAFYERLLKVARLFRIEEPRITEAFFHGLRKFIRSRLERFHESNMNTDGHLLRLFMAARQLEVHVYQSNLMKRMEEINEREEEREWEEEF</sequence>